<evidence type="ECO:0000313" key="5">
    <source>
        <dbReference type="EMBL" id="MDL5159112.1"/>
    </source>
</evidence>
<dbReference type="PANTHER" id="PTHR32308:SF10">
    <property type="entry name" value="CITRATE LYASE SUBUNIT BETA"/>
    <property type="match status" value="1"/>
</dbReference>
<evidence type="ECO:0000259" key="4">
    <source>
        <dbReference type="Pfam" id="PF03328"/>
    </source>
</evidence>
<evidence type="ECO:0000256" key="1">
    <source>
        <dbReference type="ARBA" id="ARBA00001946"/>
    </source>
</evidence>
<accession>A0ABT7MEM1</accession>
<dbReference type="Pfam" id="PF03328">
    <property type="entry name" value="HpcH_HpaI"/>
    <property type="match status" value="2"/>
</dbReference>
<keyword evidence="2" id="KW-0479">Metal-binding</keyword>
<dbReference type="Gene3D" id="3.20.20.60">
    <property type="entry name" value="Phosphoenolpyruvate-binding domains"/>
    <property type="match status" value="1"/>
</dbReference>
<dbReference type="InterPro" id="IPR005000">
    <property type="entry name" value="Aldolase/citrate-lyase_domain"/>
</dbReference>
<dbReference type="PIRSF" id="PIRSF015582">
    <property type="entry name" value="Cit_lyase_B"/>
    <property type="match status" value="1"/>
</dbReference>
<dbReference type="Proteomes" id="UP001231924">
    <property type="component" value="Unassembled WGS sequence"/>
</dbReference>
<dbReference type="EMBL" id="JASVWF010000006">
    <property type="protein sequence ID" value="MDL5159112.1"/>
    <property type="molecule type" value="Genomic_DNA"/>
</dbReference>
<feature type="domain" description="HpcH/HpaI aldolase/citrate lyase" evidence="4">
    <location>
        <begin position="108"/>
        <end position="208"/>
    </location>
</feature>
<keyword evidence="3" id="KW-0460">Magnesium</keyword>
<feature type="domain" description="HpcH/HpaI aldolase/citrate lyase" evidence="4">
    <location>
        <begin position="11"/>
        <end position="93"/>
    </location>
</feature>
<dbReference type="InterPro" id="IPR015813">
    <property type="entry name" value="Pyrv/PenolPyrv_kinase-like_dom"/>
</dbReference>
<evidence type="ECO:0000256" key="3">
    <source>
        <dbReference type="ARBA" id="ARBA00022842"/>
    </source>
</evidence>
<gene>
    <name evidence="5" type="ORF">QRT03_24310</name>
</gene>
<organism evidence="5 6">
    <name type="scientific">Actinomycetospora termitidis</name>
    <dbReference type="NCBI Taxonomy" id="3053470"/>
    <lineage>
        <taxon>Bacteria</taxon>
        <taxon>Bacillati</taxon>
        <taxon>Actinomycetota</taxon>
        <taxon>Actinomycetes</taxon>
        <taxon>Pseudonocardiales</taxon>
        <taxon>Pseudonocardiaceae</taxon>
        <taxon>Actinomycetospora</taxon>
    </lineage>
</organism>
<keyword evidence="5" id="KW-0456">Lyase</keyword>
<comment type="cofactor">
    <cofactor evidence="1">
        <name>Mg(2+)</name>
        <dbReference type="ChEBI" id="CHEBI:18420"/>
    </cofactor>
</comment>
<evidence type="ECO:0000313" key="6">
    <source>
        <dbReference type="Proteomes" id="UP001231924"/>
    </source>
</evidence>
<protein>
    <submittedName>
        <fullName evidence="5">CoA ester lyase</fullName>
    </submittedName>
</protein>
<keyword evidence="6" id="KW-1185">Reference proteome</keyword>
<dbReference type="InterPro" id="IPR040442">
    <property type="entry name" value="Pyrv_kinase-like_dom_sf"/>
</dbReference>
<dbReference type="GO" id="GO:0016829">
    <property type="term" value="F:lyase activity"/>
    <property type="evidence" value="ECO:0007669"/>
    <property type="project" value="UniProtKB-KW"/>
</dbReference>
<proteinExistence type="predicted"/>
<comment type="caution">
    <text evidence="5">The sequence shown here is derived from an EMBL/GenBank/DDBJ whole genome shotgun (WGS) entry which is preliminary data.</text>
</comment>
<evidence type="ECO:0000256" key="2">
    <source>
        <dbReference type="ARBA" id="ARBA00022723"/>
    </source>
</evidence>
<dbReference type="InterPro" id="IPR011206">
    <property type="entry name" value="Citrate_lyase_beta/mcl1/mcl2"/>
</dbReference>
<dbReference type="SUPFAM" id="SSF51621">
    <property type="entry name" value="Phosphoenolpyruvate/pyruvate domain"/>
    <property type="match status" value="1"/>
</dbReference>
<reference evidence="5 6" key="1">
    <citation type="submission" date="2023-06" db="EMBL/GenBank/DDBJ databases">
        <title>Actinomycetospora Odt1-22.</title>
        <authorList>
            <person name="Supong K."/>
        </authorList>
    </citation>
    <scope>NUCLEOTIDE SEQUENCE [LARGE SCALE GENOMIC DNA]</scope>
    <source>
        <strain evidence="5 6">Odt1-22</strain>
    </source>
</reference>
<sequence length="272" mass="27872">MPVDPAAATTFLFVPAARPDRFDKAVAAGADVVVLDLEDAVAPEGKDEARTAVAGWLDAGGSALVRINGADTPWFADDLAMARERGVAVMLPKAAPPWPEALTDAGQSVVALVETAVGLLAAAETARRPEVVRLAFGSVDLAAELGLDHTDVDALSHARSVLAVASRAAGLPGPIDGVTTAVRDEELLRADCAHALSRGFTARLCIHPSQVAPTAAALLPDEDTVRWARAVVEAAAGGAVAVLDGAMVDKPVVDRARAILARIGEPDPAQGL</sequence>
<dbReference type="PANTHER" id="PTHR32308">
    <property type="entry name" value="LYASE BETA SUBUNIT, PUTATIVE (AFU_ORTHOLOGUE AFUA_4G13030)-RELATED"/>
    <property type="match status" value="1"/>
</dbReference>
<name>A0ABT7MEM1_9PSEU</name>
<dbReference type="RefSeq" id="WP_286055686.1">
    <property type="nucleotide sequence ID" value="NZ_JASVWF010000006.1"/>
</dbReference>